<gene>
    <name evidence="1" type="ORF">D910_09819</name>
</gene>
<dbReference type="AlphaFoldDB" id="U4UQS2"/>
<protein>
    <submittedName>
        <fullName evidence="1">Uncharacterized protein</fullName>
    </submittedName>
</protein>
<evidence type="ECO:0000313" key="1">
    <source>
        <dbReference type="EMBL" id="ERL92506.1"/>
    </source>
</evidence>
<dbReference type="Proteomes" id="UP000030742">
    <property type="component" value="Unassembled WGS sequence"/>
</dbReference>
<reference evidence="1 2" key="1">
    <citation type="journal article" date="2013" name="Genome Biol.">
        <title>Draft genome of the mountain pine beetle, Dendroctonus ponderosae Hopkins, a major forest pest.</title>
        <authorList>
            <person name="Keeling C.I."/>
            <person name="Yuen M.M."/>
            <person name="Liao N.Y."/>
            <person name="Docking T.R."/>
            <person name="Chan S.K."/>
            <person name="Taylor G.A."/>
            <person name="Palmquist D.L."/>
            <person name="Jackman S.D."/>
            <person name="Nguyen A."/>
            <person name="Li M."/>
            <person name="Henderson H."/>
            <person name="Janes J.K."/>
            <person name="Zhao Y."/>
            <person name="Pandoh P."/>
            <person name="Moore R."/>
            <person name="Sperling F.A."/>
            <person name="Huber D.P."/>
            <person name="Birol I."/>
            <person name="Jones S.J."/>
            <person name="Bohlmann J."/>
        </authorList>
    </citation>
    <scope>NUCLEOTIDE SEQUENCE</scope>
</reference>
<sequence>MTFSAADKGKIYALALLIMEIDAKLRQICPLRSAQWLHSPEPFRRDLMPNGAPSSLASPLFISAIELLSWVPRQLTD</sequence>
<accession>U4UQS2</accession>
<evidence type="ECO:0000313" key="2">
    <source>
        <dbReference type="Proteomes" id="UP000030742"/>
    </source>
</evidence>
<dbReference type="EMBL" id="KB632327">
    <property type="protein sequence ID" value="ERL92506.1"/>
    <property type="molecule type" value="Genomic_DNA"/>
</dbReference>
<proteinExistence type="predicted"/>
<organism evidence="1 2">
    <name type="scientific">Dendroctonus ponderosae</name>
    <name type="common">Mountain pine beetle</name>
    <dbReference type="NCBI Taxonomy" id="77166"/>
    <lineage>
        <taxon>Eukaryota</taxon>
        <taxon>Metazoa</taxon>
        <taxon>Ecdysozoa</taxon>
        <taxon>Arthropoda</taxon>
        <taxon>Hexapoda</taxon>
        <taxon>Insecta</taxon>
        <taxon>Pterygota</taxon>
        <taxon>Neoptera</taxon>
        <taxon>Endopterygota</taxon>
        <taxon>Coleoptera</taxon>
        <taxon>Polyphaga</taxon>
        <taxon>Cucujiformia</taxon>
        <taxon>Curculionidae</taxon>
        <taxon>Scolytinae</taxon>
        <taxon>Dendroctonus</taxon>
    </lineage>
</organism>
<name>U4UQS2_DENPD</name>